<dbReference type="STRING" id="163003.CL1_0831"/>
<keyword evidence="2" id="KW-1185">Reference proteome</keyword>
<dbReference type="OrthoDB" id="210950at2157"/>
<evidence type="ECO:0008006" key="3">
    <source>
        <dbReference type="Google" id="ProtNLM"/>
    </source>
</evidence>
<dbReference type="Gene3D" id="1.50.10.20">
    <property type="match status" value="1"/>
</dbReference>
<sequence length="405" mass="47452">METLIWNSLLSLYSWVKKERYRGWDPYDWLSSPIAKKLKSKPVNFILLQANLYSPINLRPKLRIKKGISNKAVALFAQSYLTLSSITGRPEFKAEAKRALSLLDEYKIETSTGIGWPSHYFSFFGPKHLLTPEVPDIVGTCEAIKAFSMGYKEYKLKKYKRIASKAVNHILNEHLSQKGDVAYFKYTPHEEGKIVFNVSALTLESLSYYLRLVEYDEKLVKIGSRTIKFLLQYQTPNGAWPYSYYLDSKKFYFQLDYHQGFIIDGLLEFLPYIMDQHLARKTMDSILKATKFYMDVQFNHQGVSYYRYPIKYPIDVHNQAQGIITFSKLYNTFNEPKYLNFAERIAEWTIKNMQDPSGYFYSHKWPGFANKIPYMRWGQAWMMMALATLLKTYTNNQRGAIWKPG</sequence>
<accession>I3ZTK2</accession>
<reference evidence="1 2" key="1">
    <citation type="journal article" date="2012" name="J. Bacteriol.">
        <title>Complete Genome Sequence of the Hyperthermophilic Archaeon Thermococcus sp. Strain CL1, Isolated from a Paralvinella sp. Polychaete Worm Collected from a Hydrothermal Vent.</title>
        <authorList>
            <person name="Jung J.H."/>
            <person name="Holden J.F."/>
            <person name="Seo D.H."/>
            <person name="Park K.H."/>
            <person name="Shin H."/>
            <person name="Ryu S."/>
            <person name="Lee J.H."/>
            <person name="Park C.S."/>
        </authorList>
    </citation>
    <scope>NUCLEOTIDE SEQUENCE [LARGE SCALE GENOMIC DNA]</scope>
    <source>
        <strain evidence="2">DSM 27260 / KACC 17922 / CL1</strain>
    </source>
</reference>
<proteinExistence type="predicted"/>
<evidence type="ECO:0000313" key="1">
    <source>
        <dbReference type="EMBL" id="AFL95036.1"/>
    </source>
</evidence>
<dbReference type="Proteomes" id="UP000006064">
    <property type="component" value="Chromosome"/>
</dbReference>
<name>I3ZTK2_THECF</name>
<dbReference type="KEGG" id="thm:CL1_0831"/>
<protein>
    <recommendedName>
        <fullName evidence="3">Delta-aminolevulinic acid dehydratase</fullName>
    </recommendedName>
</protein>
<dbReference type="RefSeq" id="WP_014788671.1">
    <property type="nucleotide sequence ID" value="NC_018015.1"/>
</dbReference>
<dbReference type="AlphaFoldDB" id="I3ZTK2"/>
<organism evidence="1 2">
    <name type="scientific">Thermococcus cleftensis (strain DSM 27260 / KACC 17922 / CL1)</name>
    <dbReference type="NCBI Taxonomy" id="163003"/>
    <lineage>
        <taxon>Archaea</taxon>
        <taxon>Methanobacteriati</taxon>
        <taxon>Methanobacteriota</taxon>
        <taxon>Thermococci</taxon>
        <taxon>Thermococcales</taxon>
        <taxon>Thermococcaceae</taxon>
        <taxon>Thermococcus</taxon>
    </lineage>
</organism>
<dbReference type="SUPFAM" id="SSF48239">
    <property type="entry name" value="Terpenoid cyclases/Protein prenyltransferases"/>
    <property type="match status" value="1"/>
</dbReference>
<dbReference type="GeneID" id="13038530"/>
<gene>
    <name evidence="1" type="ORF">CL1_0831</name>
</gene>
<evidence type="ECO:0000313" key="2">
    <source>
        <dbReference type="Proteomes" id="UP000006064"/>
    </source>
</evidence>
<dbReference type="InterPro" id="IPR008930">
    <property type="entry name" value="Terpenoid_cyclase/PrenylTrfase"/>
</dbReference>
<dbReference type="HOGENOM" id="CLU_057494_0_0_2"/>
<dbReference type="EMBL" id="CP003651">
    <property type="protein sequence ID" value="AFL95036.1"/>
    <property type="molecule type" value="Genomic_DNA"/>
</dbReference>